<dbReference type="InterPro" id="IPR000634">
    <property type="entry name" value="Ser/Thr_deHydtase_PyrdxlP-BS"/>
</dbReference>
<evidence type="ECO:0000313" key="13">
    <source>
        <dbReference type="EMBL" id="SFJ09885.1"/>
    </source>
</evidence>
<proteinExistence type="inferred from homology"/>
<dbReference type="FunFam" id="3.40.50.1100:FF:000013">
    <property type="entry name" value="Threonine synthase"/>
    <property type="match status" value="1"/>
</dbReference>
<protein>
    <recommendedName>
        <fullName evidence="4 9">Threonine synthase</fullName>
        <ecNumber evidence="4 9">4.2.3.1</ecNumber>
    </recommendedName>
</protein>
<dbReference type="Proteomes" id="UP000182829">
    <property type="component" value="Unassembled WGS sequence"/>
</dbReference>
<dbReference type="OrthoDB" id="6371at2157"/>
<dbReference type="GO" id="GO:0009088">
    <property type="term" value="P:threonine biosynthetic process"/>
    <property type="evidence" value="ECO:0007669"/>
    <property type="project" value="UniProtKB-UniRule"/>
</dbReference>
<dbReference type="Pfam" id="PF00291">
    <property type="entry name" value="PALP"/>
    <property type="match status" value="1"/>
</dbReference>
<dbReference type="UniPathway" id="UPA00050">
    <property type="reaction ID" value="UER00065"/>
</dbReference>
<evidence type="ECO:0000259" key="12">
    <source>
        <dbReference type="Pfam" id="PF00291"/>
    </source>
</evidence>
<feature type="compositionally biased region" description="Low complexity" evidence="11">
    <location>
        <begin position="395"/>
        <end position="409"/>
    </location>
</feature>
<dbReference type="GO" id="GO:0004795">
    <property type="term" value="F:threonine synthase activity"/>
    <property type="evidence" value="ECO:0007669"/>
    <property type="project" value="UniProtKB-UniRule"/>
</dbReference>
<dbReference type="InterPro" id="IPR036052">
    <property type="entry name" value="TrpB-like_PALP_sf"/>
</dbReference>
<keyword evidence="5" id="KW-0028">Amino-acid biosynthesis</keyword>
<dbReference type="GeneID" id="14208784"/>
<comment type="pathway">
    <text evidence="2">Amino-acid biosynthesis; L-threonine biosynthesis; L-threonine from L-aspartate: step 5/5.</text>
</comment>
<dbReference type="CDD" id="cd01563">
    <property type="entry name" value="Thr-synth_1"/>
    <property type="match status" value="1"/>
</dbReference>
<evidence type="ECO:0000256" key="11">
    <source>
        <dbReference type="SAM" id="MobiDB-lite"/>
    </source>
</evidence>
<dbReference type="OMA" id="MWGFQAS"/>
<evidence type="ECO:0000256" key="8">
    <source>
        <dbReference type="ARBA" id="ARBA00023239"/>
    </source>
</evidence>
<evidence type="ECO:0000256" key="10">
    <source>
        <dbReference type="PIRSR" id="PIRSR604450-51"/>
    </source>
</evidence>
<dbReference type="InterPro" id="IPR001926">
    <property type="entry name" value="TrpB-like_PALP"/>
</dbReference>
<evidence type="ECO:0000256" key="9">
    <source>
        <dbReference type="NCBIfam" id="TIGR00260"/>
    </source>
</evidence>
<dbReference type="PANTHER" id="PTHR48078">
    <property type="entry name" value="THREONINE DEHYDRATASE, MITOCHONDRIAL-RELATED"/>
    <property type="match status" value="1"/>
</dbReference>
<dbReference type="GO" id="GO:0030170">
    <property type="term" value="F:pyridoxal phosphate binding"/>
    <property type="evidence" value="ECO:0007669"/>
    <property type="project" value="InterPro"/>
</dbReference>
<dbReference type="NCBIfam" id="TIGR00260">
    <property type="entry name" value="thrC"/>
    <property type="match status" value="1"/>
</dbReference>
<organism evidence="13 14">
    <name type="scientific">Natronobacterium gregoryi</name>
    <dbReference type="NCBI Taxonomy" id="44930"/>
    <lineage>
        <taxon>Archaea</taxon>
        <taxon>Methanobacteriati</taxon>
        <taxon>Methanobacteriota</taxon>
        <taxon>Stenosarchaea group</taxon>
        <taxon>Halobacteria</taxon>
        <taxon>Halobacteriales</taxon>
        <taxon>Natrialbaceae</taxon>
        <taxon>Natronobacterium</taxon>
    </lineage>
</organism>
<keyword evidence="6" id="KW-0791">Threonine biosynthesis</keyword>
<evidence type="ECO:0000256" key="1">
    <source>
        <dbReference type="ARBA" id="ARBA00001933"/>
    </source>
</evidence>
<keyword evidence="8" id="KW-0456">Lyase</keyword>
<gene>
    <name evidence="13" type="ORF">SAMN05443661_11414</name>
</gene>
<dbReference type="GO" id="GO:0009097">
    <property type="term" value="P:isoleucine biosynthetic process"/>
    <property type="evidence" value="ECO:0007669"/>
    <property type="project" value="TreeGrafter"/>
</dbReference>
<dbReference type="GO" id="GO:0006565">
    <property type="term" value="P:L-serine catabolic process"/>
    <property type="evidence" value="ECO:0007669"/>
    <property type="project" value="TreeGrafter"/>
</dbReference>
<dbReference type="PANTHER" id="PTHR48078:SF6">
    <property type="entry name" value="L-THREONINE DEHYDRATASE CATABOLIC TDCB"/>
    <property type="match status" value="1"/>
</dbReference>
<evidence type="ECO:0000256" key="3">
    <source>
        <dbReference type="ARBA" id="ARBA00005517"/>
    </source>
</evidence>
<dbReference type="InterPro" id="IPR004450">
    <property type="entry name" value="Thr_synthase-like"/>
</dbReference>
<evidence type="ECO:0000256" key="6">
    <source>
        <dbReference type="ARBA" id="ARBA00022697"/>
    </source>
</evidence>
<comment type="similarity">
    <text evidence="3">Belongs to the threonine synthase family.</text>
</comment>
<dbReference type="Gene3D" id="3.40.50.1100">
    <property type="match status" value="2"/>
</dbReference>
<dbReference type="SUPFAM" id="SSF53686">
    <property type="entry name" value="Tryptophan synthase beta subunit-like PLP-dependent enzymes"/>
    <property type="match status" value="1"/>
</dbReference>
<dbReference type="PROSITE" id="PS00165">
    <property type="entry name" value="DEHYDRATASE_SER_THR"/>
    <property type="match status" value="1"/>
</dbReference>
<comment type="cofactor">
    <cofactor evidence="1 10">
        <name>pyridoxal 5'-phosphate</name>
        <dbReference type="ChEBI" id="CHEBI:597326"/>
    </cofactor>
</comment>
<dbReference type="EC" id="4.2.3.1" evidence="4 9"/>
<name>A0A1I3NL44_9EURY</name>
<feature type="modified residue" description="N6-(pyridoxal phosphate)lysine" evidence="10">
    <location>
        <position position="117"/>
    </location>
</feature>
<dbReference type="GO" id="GO:0003941">
    <property type="term" value="F:L-serine ammonia-lyase activity"/>
    <property type="evidence" value="ECO:0007669"/>
    <property type="project" value="TreeGrafter"/>
</dbReference>
<dbReference type="AlphaFoldDB" id="A0A1I3NL44"/>
<accession>A0A1I3NL44</accession>
<dbReference type="GO" id="GO:0004794">
    <property type="term" value="F:threonine deaminase activity"/>
    <property type="evidence" value="ECO:0007669"/>
    <property type="project" value="TreeGrafter"/>
</dbReference>
<dbReference type="EMBL" id="FORO01000014">
    <property type="protein sequence ID" value="SFJ09885.1"/>
    <property type="molecule type" value="Genomic_DNA"/>
</dbReference>
<evidence type="ECO:0000256" key="2">
    <source>
        <dbReference type="ARBA" id="ARBA00004979"/>
    </source>
</evidence>
<feature type="region of interest" description="Disordered" evidence="11">
    <location>
        <begin position="392"/>
        <end position="425"/>
    </location>
</feature>
<reference evidence="13 14" key="1">
    <citation type="submission" date="2016-10" db="EMBL/GenBank/DDBJ databases">
        <authorList>
            <person name="de Groot N.N."/>
        </authorList>
    </citation>
    <scope>NUCLEOTIDE SEQUENCE [LARGE SCALE GENOMIC DNA]</scope>
    <source>
        <strain evidence="13 14">SP2</strain>
    </source>
</reference>
<sequence>MSLSLSADQPAAPAVADDGVWLECIECDEPFAPFEDVRYTCDECDGLLEVRYADHPTFDDFEGEGVWRYAEALPLEDGVTTQEGATPLYEVPRLEEDIGVEALRIKHEGMNPTGSFKDRGMTVGVAVATELGVDRLACASTGNTSAALAAYGSRGGMETLVLLPAGKVAAGKVAQASLHGARILEVDGNFDACLDIVQELAAKGEAYLLNSLNPFRLEGQKTIGLEILEAFREEYDAFPDRIVLPVGNAGNTAALYKAFRELVQAGALAEDEVPKLTGVQAEGAAPMVEAIENRADEVRRWDDVETRATAIRIGNPVNAPKALPGIRETGGTAVSVSDEEITEAQRDLAGEGIGVEPASAASIAGLRKLRAEGVVDDDERVACLTTGHLLKDPDAAAAAGADPEPVPADTEGVLASLAGESSPDR</sequence>
<evidence type="ECO:0000256" key="7">
    <source>
        <dbReference type="ARBA" id="ARBA00022898"/>
    </source>
</evidence>
<evidence type="ECO:0000313" key="14">
    <source>
        <dbReference type="Proteomes" id="UP000182829"/>
    </source>
</evidence>
<dbReference type="RefSeq" id="WP_005578590.1">
    <property type="nucleotide sequence ID" value="NZ_FORO01000014.1"/>
</dbReference>
<evidence type="ECO:0000256" key="4">
    <source>
        <dbReference type="ARBA" id="ARBA00013028"/>
    </source>
</evidence>
<keyword evidence="7 10" id="KW-0663">Pyridoxal phosphate</keyword>
<dbReference type="InterPro" id="IPR050147">
    <property type="entry name" value="Ser/Thr_Dehydratase"/>
</dbReference>
<evidence type="ECO:0000256" key="5">
    <source>
        <dbReference type="ARBA" id="ARBA00022605"/>
    </source>
</evidence>
<dbReference type="GO" id="GO:0006567">
    <property type="term" value="P:L-threonine catabolic process"/>
    <property type="evidence" value="ECO:0007669"/>
    <property type="project" value="TreeGrafter"/>
</dbReference>
<feature type="domain" description="Tryptophan synthase beta chain-like PALP" evidence="12">
    <location>
        <begin position="79"/>
        <end position="387"/>
    </location>
</feature>